<evidence type="ECO:0000313" key="7">
    <source>
        <dbReference type="Proteomes" id="UP000469452"/>
    </source>
</evidence>
<dbReference type="VEuPathDB" id="FungiDB:H257_10200"/>
<evidence type="ECO:0000259" key="5">
    <source>
        <dbReference type="PROSITE" id="PS51465"/>
    </source>
</evidence>
<dbReference type="Proteomes" id="UP000469452">
    <property type="component" value="Unassembled WGS sequence"/>
</dbReference>
<dbReference type="EMBL" id="VJMI01020665">
    <property type="protein sequence ID" value="KAF0703634.1"/>
    <property type="molecule type" value="Genomic_DNA"/>
</dbReference>
<dbReference type="InterPro" id="IPR050653">
    <property type="entry name" value="Prot_Inhib_GrowthFact_Antg"/>
</dbReference>
<dbReference type="PANTHER" id="PTHR10913:SF45">
    <property type="entry name" value="FOLLISTATIN, ISOFORM A-RELATED"/>
    <property type="match status" value="1"/>
</dbReference>
<feature type="domain" description="Kazal-like" evidence="5">
    <location>
        <begin position="186"/>
        <end position="240"/>
    </location>
</feature>
<dbReference type="GO" id="GO:0005576">
    <property type="term" value="C:extracellular region"/>
    <property type="evidence" value="ECO:0007669"/>
    <property type="project" value="TreeGrafter"/>
</dbReference>
<dbReference type="CDD" id="cd00104">
    <property type="entry name" value="KAZAL_FS"/>
    <property type="match status" value="4"/>
</dbReference>
<keyword evidence="1" id="KW-0646">Protease inhibitor</keyword>
<dbReference type="InterPro" id="IPR002350">
    <property type="entry name" value="Kazal_dom"/>
</dbReference>
<feature type="chain" id="PRO_5025501359" description="Kazal-like domain-containing protein" evidence="4">
    <location>
        <begin position="18"/>
        <end position="241"/>
    </location>
</feature>
<keyword evidence="3" id="KW-1015">Disulfide bond</keyword>
<dbReference type="AlphaFoldDB" id="A0A6A4Z890"/>
<proteinExistence type="predicted"/>
<comment type="caution">
    <text evidence="6">The sequence shown here is derived from an EMBL/GenBank/DDBJ whole genome shotgun (WGS) entry which is preliminary data.</text>
</comment>
<dbReference type="Pfam" id="PF07648">
    <property type="entry name" value="Kazal_2"/>
    <property type="match status" value="2"/>
</dbReference>
<organism evidence="6 7">
    <name type="scientific">Aphanomyces astaci</name>
    <name type="common">Crayfish plague agent</name>
    <dbReference type="NCBI Taxonomy" id="112090"/>
    <lineage>
        <taxon>Eukaryota</taxon>
        <taxon>Sar</taxon>
        <taxon>Stramenopiles</taxon>
        <taxon>Oomycota</taxon>
        <taxon>Saprolegniomycetes</taxon>
        <taxon>Saprolegniales</taxon>
        <taxon>Verrucalvaceae</taxon>
        <taxon>Aphanomyces</taxon>
    </lineage>
</organism>
<dbReference type="InterPro" id="IPR036058">
    <property type="entry name" value="Kazal_dom_sf"/>
</dbReference>
<evidence type="ECO:0000256" key="2">
    <source>
        <dbReference type="ARBA" id="ARBA00022900"/>
    </source>
</evidence>
<feature type="domain" description="Kazal-like" evidence="5">
    <location>
        <begin position="129"/>
        <end position="182"/>
    </location>
</feature>
<dbReference type="Gene3D" id="3.30.60.30">
    <property type="match status" value="4"/>
</dbReference>
<keyword evidence="2" id="KW-0722">Serine protease inhibitor</keyword>
<keyword evidence="4" id="KW-0732">Signal</keyword>
<dbReference type="Pfam" id="PF00050">
    <property type="entry name" value="Kazal_1"/>
    <property type="match status" value="2"/>
</dbReference>
<sequence length="241" mass="27202">MLVLLTVVLAFLMPASGQRPNCALYGPNTACNRNIDYVCGSDGFSYDNTCFFKIAQCANPNLYPHARKHCDDTRLTKEECARKAGCNRINLPLCGSDGRTFINTCFFQYAQCKNPNLTLHGSWECDNTPLTNEQCTRPRECFPKHDIVCGSDGVRYRNPCEFKFAQCDNPKLFRRDQRHCDDIPVRPTKDECARHDGTCTRDYFPECGSDGKTYGNLCVFELAQCKNPNLALQHHGQCVAT</sequence>
<reference evidence="6 7" key="1">
    <citation type="submission" date="2019-06" db="EMBL/GenBank/DDBJ databases">
        <title>Genomics analysis of Aphanomyces spp. identifies a new class of oomycete effector associated with host adaptation.</title>
        <authorList>
            <person name="Gaulin E."/>
        </authorList>
    </citation>
    <scope>NUCLEOTIDE SEQUENCE [LARGE SCALE GENOMIC DNA]</scope>
    <source>
        <strain evidence="6 7">E</strain>
    </source>
</reference>
<evidence type="ECO:0000256" key="3">
    <source>
        <dbReference type="ARBA" id="ARBA00023157"/>
    </source>
</evidence>
<feature type="signal peptide" evidence="4">
    <location>
        <begin position="1"/>
        <end position="17"/>
    </location>
</feature>
<protein>
    <recommendedName>
        <fullName evidence="5">Kazal-like domain-containing protein</fullName>
    </recommendedName>
</protein>
<feature type="domain" description="Kazal-like" evidence="5">
    <location>
        <begin position="74"/>
        <end position="127"/>
    </location>
</feature>
<evidence type="ECO:0000256" key="1">
    <source>
        <dbReference type="ARBA" id="ARBA00022690"/>
    </source>
</evidence>
<dbReference type="SMART" id="SM00280">
    <property type="entry name" value="KAZAL"/>
    <property type="match status" value="4"/>
</dbReference>
<dbReference type="PROSITE" id="PS51465">
    <property type="entry name" value="KAZAL_2"/>
    <property type="match status" value="4"/>
</dbReference>
<evidence type="ECO:0000313" key="6">
    <source>
        <dbReference type="EMBL" id="KAF0703634.1"/>
    </source>
</evidence>
<name>A0A6A4Z890_APHAT</name>
<dbReference type="PANTHER" id="PTHR10913">
    <property type="entry name" value="FOLLISTATIN-RELATED"/>
    <property type="match status" value="1"/>
</dbReference>
<accession>A0A6A4Z890</accession>
<feature type="domain" description="Kazal-like" evidence="5">
    <location>
        <begin position="16"/>
        <end position="72"/>
    </location>
</feature>
<dbReference type="SUPFAM" id="SSF100895">
    <property type="entry name" value="Kazal-type serine protease inhibitors"/>
    <property type="match status" value="4"/>
</dbReference>
<evidence type="ECO:0000256" key="4">
    <source>
        <dbReference type="SAM" id="SignalP"/>
    </source>
</evidence>
<gene>
    <name evidence="6" type="ORF">AaE_015291</name>
</gene>